<proteinExistence type="predicted"/>
<gene>
    <name evidence="14" type="ORF">GCM10023188_48020</name>
</gene>
<evidence type="ECO:0000256" key="8">
    <source>
        <dbReference type="ARBA" id="ARBA00022989"/>
    </source>
</evidence>
<dbReference type="PANTHER" id="PTHR11537:SF254">
    <property type="entry name" value="POTASSIUM VOLTAGE-GATED CHANNEL PROTEIN SHAB"/>
    <property type="match status" value="1"/>
</dbReference>
<keyword evidence="10 12" id="KW-0472">Membrane</keyword>
<dbReference type="InterPro" id="IPR005821">
    <property type="entry name" value="Ion_trans_dom"/>
</dbReference>
<evidence type="ECO:0000256" key="12">
    <source>
        <dbReference type="SAM" id="Phobius"/>
    </source>
</evidence>
<keyword evidence="9" id="KW-0406">Ion transport</keyword>
<keyword evidence="11" id="KW-0407">Ion channel</keyword>
<feature type="transmembrane region" description="Helical" evidence="12">
    <location>
        <begin position="212"/>
        <end position="234"/>
    </location>
</feature>
<keyword evidence="3" id="KW-0633">Potassium transport</keyword>
<evidence type="ECO:0000256" key="3">
    <source>
        <dbReference type="ARBA" id="ARBA00022538"/>
    </source>
</evidence>
<protein>
    <submittedName>
        <fullName evidence="14">Ion transporter</fullName>
    </submittedName>
</protein>
<dbReference type="EMBL" id="BAABHC010000042">
    <property type="protein sequence ID" value="GAA4445184.1"/>
    <property type="molecule type" value="Genomic_DNA"/>
</dbReference>
<evidence type="ECO:0000256" key="1">
    <source>
        <dbReference type="ARBA" id="ARBA00004141"/>
    </source>
</evidence>
<comment type="subcellular location">
    <subcellularLocation>
        <location evidence="1">Membrane</location>
        <topology evidence="1">Multi-pass membrane protein</topology>
    </subcellularLocation>
</comment>
<evidence type="ECO:0000313" key="15">
    <source>
        <dbReference type="Proteomes" id="UP001500552"/>
    </source>
</evidence>
<keyword evidence="7" id="KW-0630">Potassium</keyword>
<keyword evidence="15" id="KW-1185">Reference proteome</keyword>
<evidence type="ECO:0000313" key="14">
    <source>
        <dbReference type="EMBL" id="GAA4445184.1"/>
    </source>
</evidence>
<dbReference type="PRINTS" id="PR00169">
    <property type="entry name" value="KCHANNEL"/>
</dbReference>
<dbReference type="PANTHER" id="PTHR11537">
    <property type="entry name" value="VOLTAGE-GATED POTASSIUM CHANNEL"/>
    <property type="match status" value="1"/>
</dbReference>
<feature type="transmembrane region" description="Helical" evidence="12">
    <location>
        <begin position="153"/>
        <end position="174"/>
    </location>
</feature>
<feature type="transmembrane region" description="Helical" evidence="12">
    <location>
        <begin position="57"/>
        <end position="76"/>
    </location>
</feature>
<accession>A0ABP8M628</accession>
<dbReference type="RefSeq" id="WP_345163509.1">
    <property type="nucleotide sequence ID" value="NZ_BAABHC010000042.1"/>
</dbReference>
<dbReference type="Gene3D" id="1.10.287.70">
    <property type="match status" value="1"/>
</dbReference>
<dbReference type="Pfam" id="PF00520">
    <property type="entry name" value="Ion_trans"/>
    <property type="match status" value="1"/>
</dbReference>
<evidence type="ECO:0000259" key="13">
    <source>
        <dbReference type="Pfam" id="PF00520"/>
    </source>
</evidence>
<keyword evidence="5" id="KW-0631">Potassium channel</keyword>
<evidence type="ECO:0000256" key="9">
    <source>
        <dbReference type="ARBA" id="ARBA00023065"/>
    </source>
</evidence>
<dbReference type="InterPro" id="IPR027359">
    <property type="entry name" value="Volt_channel_dom_sf"/>
</dbReference>
<keyword evidence="6" id="KW-0851">Voltage-gated channel</keyword>
<feature type="transmembrane region" description="Helical" evidence="12">
    <location>
        <begin position="88"/>
        <end position="115"/>
    </location>
</feature>
<name>A0ABP8M628_9BACT</name>
<evidence type="ECO:0000256" key="2">
    <source>
        <dbReference type="ARBA" id="ARBA00022448"/>
    </source>
</evidence>
<evidence type="ECO:0000256" key="11">
    <source>
        <dbReference type="ARBA" id="ARBA00023303"/>
    </source>
</evidence>
<dbReference type="InterPro" id="IPR028325">
    <property type="entry name" value="VG_K_chnl"/>
</dbReference>
<keyword evidence="2" id="KW-0813">Transport</keyword>
<evidence type="ECO:0000256" key="6">
    <source>
        <dbReference type="ARBA" id="ARBA00022882"/>
    </source>
</evidence>
<sequence length="278" mass="31234">MTHQLKGTYRQKLYEIIFEAETVEGKVFDVVLLVLILSSVLVVTLESISELNQQYLPLFRFLEWSFTIIFTIEYLLRIYSTPRPLKYIFSFFGIVDLLSIIPTYLSLLVIGSQYLLVVRVLRLLRIARIFKLTRFINEGQVLSRALRASVTKIMVFLGVVLTVVVIVGSLMYIIEGAESGFTSIPISIYWTIVTLTTVGYGDIAPVTPLGQILASFIMVMGYGIIAVPTGIVSVEMARSDREIATTRTCPNCHKEGHQLDANYCFNCGYEFGKNAGLN</sequence>
<evidence type="ECO:0000256" key="4">
    <source>
        <dbReference type="ARBA" id="ARBA00022692"/>
    </source>
</evidence>
<feature type="transmembrane region" description="Helical" evidence="12">
    <location>
        <begin position="27"/>
        <end position="45"/>
    </location>
</feature>
<reference evidence="15" key="1">
    <citation type="journal article" date="2019" name="Int. J. Syst. Evol. Microbiol.">
        <title>The Global Catalogue of Microorganisms (GCM) 10K type strain sequencing project: providing services to taxonomists for standard genome sequencing and annotation.</title>
        <authorList>
            <consortium name="The Broad Institute Genomics Platform"/>
            <consortium name="The Broad Institute Genome Sequencing Center for Infectious Disease"/>
            <person name="Wu L."/>
            <person name="Ma J."/>
        </authorList>
    </citation>
    <scope>NUCLEOTIDE SEQUENCE [LARGE SCALE GENOMIC DNA]</scope>
    <source>
        <strain evidence="15">JCM 17926</strain>
    </source>
</reference>
<evidence type="ECO:0000256" key="7">
    <source>
        <dbReference type="ARBA" id="ARBA00022958"/>
    </source>
</evidence>
<dbReference type="Proteomes" id="UP001500552">
    <property type="component" value="Unassembled WGS sequence"/>
</dbReference>
<evidence type="ECO:0000256" key="5">
    <source>
        <dbReference type="ARBA" id="ARBA00022826"/>
    </source>
</evidence>
<dbReference type="SUPFAM" id="SSF81324">
    <property type="entry name" value="Voltage-gated potassium channels"/>
    <property type="match status" value="1"/>
</dbReference>
<dbReference type="Gene3D" id="1.20.120.350">
    <property type="entry name" value="Voltage-gated potassium channels. Chain C"/>
    <property type="match status" value="1"/>
</dbReference>
<keyword evidence="8 12" id="KW-1133">Transmembrane helix</keyword>
<evidence type="ECO:0000256" key="10">
    <source>
        <dbReference type="ARBA" id="ARBA00023136"/>
    </source>
</evidence>
<keyword evidence="4 12" id="KW-0812">Transmembrane</keyword>
<comment type="caution">
    <text evidence="14">The sequence shown here is derived from an EMBL/GenBank/DDBJ whole genome shotgun (WGS) entry which is preliminary data.</text>
</comment>
<organism evidence="14 15">
    <name type="scientific">Pontibacter saemangeumensis</name>
    <dbReference type="NCBI Taxonomy" id="1084525"/>
    <lineage>
        <taxon>Bacteria</taxon>
        <taxon>Pseudomonadati</taxon>
        <taxon>Bacteroidota</taxon>
        <taxon>Cytophagia</taxon>
        <taxon>Cytophagales</taxon>
        <taxon>Hymenobacteraceae</taxon>
        <taxon>Pontibacter</taxon>
    </lineage>
</organism>
<feature type="domain" description="Ion transport" evidence="13">
    <location>
        <begin position="26"/>
        <end position="237"/>
    </location>
</feature>